<dbReference type="Proteomes" id="UP000515908">
    <property type="component" value="Chromosome 04"/>
</dbReference>
<dbReference type="OrthoDB" id="79603at2759"/>
<dbReference type="PANTHER" id="PTHR37743">
    <property type="entry name" value="ARM REPEAT SUPERFAMILY PROTEIN"/>
    <property type="match status" value="1"/>
</dbReference>
<dbReference type="PANTHER" id="PTHR37743:SF1">
    <property type="entry name" value="ARM REPEAT SUPERFAMILY PROTEIN"/>
    <property type="match status" value="1"/>
</dbReference>
<protein>
    <submittedName>
        <fullName evidence="2">Uncharacterized protein</fullName>
    </submittedName>
</protein>
<dbReference type="InterPro" id="IPR016024">
    <property type="entry name" value="ARM-type_fold"/>
</dbReference>
<sequence>MEKESVKGTPTRLTVELNHFVLHSVHWLTKGLVAACGAEGATTKIIDRDLILQVWGVLGIVKRALGRGLAWVDKELSEAESPSSVFHTSFTAIFTELEKNYSNLKVAQLSVEKSVGTGAKDYHTVSDSIWWLSLRLAVFLRDLTEVWMRVHGGLFVAHSTGLVLAGNTNVVEYIGALVAQIPMLEKKESESQVFITHMALLSSCFAMLLAAPTPAMRQALWGSNPSVTGQIHAVLMQRCLQYKNPNILQLSSYLSTSMLLDGLGKVGNSSLMLSSSQQLLDLLSERRDGASACAIQMLTLAVTTNPHALIPSLFRMLEAGPEARLNALDVLSSLPDIEEYDEEDELEERPNDKEERPKLSREKMRELLRILSQNLLLHLADEELVLRVSAGRLFSKVFPEDVVKPLLNISIQTDATGRKQSSAKKALQAVFTAHLLDGEFLCFFLKTAYGVVHETGVKESGEETVRPQLSSPADIYAQSLLNAPTDTAPPTGKEESKEKRISFLVSQLLREWGDQLASEELEVTTLSPLYQFTKQLTSFEEQEWFVKYQTEVFSYVSLSNVRNATVCVEKVAEDFTELSPDISSQWHQNILAGLENLAGMDTVYKVLFPLLCLRACAKHVYTLLLNQDCPPPVKTVYHSVLSAFLEEPFRSYFSAKVDVQRVLLEVLSRFPMEVVLADMAERVKEDPRTTLLVDRATIFILSTQVTSSFEEAPKPGDDRAVLLFSHFEPILQSVLQIVMDGKTDRYKNCELKEQAAITKLVESAGDCLAALTMFSVRNKGEMSSQEKLQLVLFTPLAELSATLRNCKKEGKSFTDLRVLQQCGFLLHSQLFVVRILQMLQKSSSLYVDWLEMILPTIVELSNSACVYVSGSTEAVSATTETLQNIAVQGCELLFHATMAAGKIEKRDSVQSPLLGLSVGSKQALVSFAIGTVRYTKFPLMQEAGVRLLSSLLGAAPELFTEQEESDAALREAVSALESVALMHSSTNTRRLADQVLHVLQESLAH</sequence>
<feature type="region of interest" description="Disordered" evidence="1">
    <location>
        <begin position="339"/>
        <end position="359"/>
    </location>
</feature>
<evidence type="ECO:0000313" key="3">
    <source>
        <dbReference type="Proteomes" id="UP000515908"/>
    </source>
</evidence>
<evidence type="ECO:0000256" key="1">
    <source>
        <dbReference type="SAM" id="MobiDB-lite"/>
    </source>
</evidence>
<gene>
    <name evidence="2" type="ORF">ADEAN_000245100</name>
</gene>
<accession>A0A7G2C5B6</accession>
<reference evidence="2 3" key="1">
    <citation type="submission" date="2020-08" db="EMBL/GenBank/DDBJ databases">
        <authorList>
            <person name="Newling K."/>
            <person name="Davey J."/>
            <person name="Forrester S."/>
        </authorList>
    </citation>
    <scope>NUCLEOTIDE SEQUENCE [LARGE SCALE GENOMIC DNA]</scope>
    <source>
        <strain evidence="3">Crithidia deanei Carvalho (ATCC PRA-265)</strain>
    </source>
</reference>
<keyword evidence="3" id="KW-1185">Reference proteome</keyword>
<dbReference type="EMBL" id="LR877148">
    <property type="protein sequence ID" value="CAD2214998.1"/>
    <property type="molecule type" value="Genomic_DNA"/>
</dbReference>
<name>A0A7G2C5B6_9TRYP</name>
<organism evidence="2 3">
    <name type="scientific">Angomonas deanei</name>
    <dbReference type="NCBI Taxonomy" id="59799"/>
    <lineage>
        <taxon>Eukaryota</taxon>
        <taxon>Discoba</taxon>
        <taxon>Euglenozoa</taxon>
        <taxon>Kinetoplastea</taxon>
        <taxon>Metakinetoplastina</taxon>
        <taxon>Trypanosomatida</taxon>
        <taxon>Trypanosomatidae</taxon>
        <taxon>Strigomonadinae</taxon>
        <taxon>Angomonas</taxon>
    </lineage>
</organism>
<proteinExistence type="predicted"/>
<dbReference type="SUPFAM" id="SSF48371">
    <property type="entry name" value="ARM repeat"/>
    <property type="match status" value="1"/>
</dbReference>
<feature type="compositionally biased region" description="Basic and acidic residues" evidence="1">
    <location>
        <begin position="348"/>
        <end position="359"/>
    </location>
</feature>
<dbReference type="AlphaFoldDB" id="A0A7G2C5B6"/>
<dbReference type="VEuPathDB" id="TriTrypDB:ADEAN_000245100"/>
<evidence type="ECO:0000313" key="2">
    <source>
        <dbReference type="EMBL" id="CAD2214998.1"/>
    </source>
</evidence>